<comment type="caution">
    <text evidence="1">The sequence shown here is derived from an EMBL/GenBank/DDBJ whole genome shotgun (WGS) entry which is preliminary data.</text>
</comment>
<dbReference type="EMBL" id="LAZR01039314">
    <property type="protein sequence ID" value="KKL17299.1"/>
    <property type="molecule type" value="Genomic_DNA"/>
</dbReference>
<accession>A0A0F9B5V6</accession>
<feature type="non-terminal residue" evidence="1">
    <location>
        <position position="1"/>
    </location>
</feature>
<sequence>MFPNDRFILIFDPRQGAGVLNMIELEMGVNVNTDTYAFEAYGYYWDRSVLNAPGGPRHPGSA</sequence>
<reference evidence="1" key="1">
    <citation type="journal article" date="2015" name="Nature">
        <title>Complex archaea that bridge the gap between prokaryotes and eukaryotes.</title>
        <authorList>
            <person name="Spang A."/>
            <person name="Saw J.H."/>
            <person name="Jorgensen S.L."/>
            <person name="Zaremba-Niedzwiedzka K."/>
            <person name="Martijn J."/>
            <person name="Lind A.E."/>
            <person name="van Eijk R."/>
            <person name="Schleper C."/>
            <person name="Guy L."/>
            <person name="Ettema T.J."/>
        </authorList>
    </citation>
    <scope>NUCLEOTIDE SEQUENCE</scope>
</reference>
<name>A0A0F9B5V6_9ZZZZ</name>
<protein>
    <submittedName>
        <fullName evidence="1">Uncharacterized protein</fullName>
    </submittedName>
</protein>
<evidence type="ECO:0000313" key="1">
    <source>
        <dbReference type="EMBL" id="KKL17299.1"/>
    </source>
</evidence>
<organism evidence="1">
    <name type="scientific">marine sediment metagenome</name>
    <dbReference type="NCBI Taxonomy" id="412755"/>
    <lineage>
        <taxon>unclassified sequences</taxon>
        <taxon>metagenomes</taxon>
        <taxon>ecological metagenomes</taxon>
    </lineage>
</organism>
<gene>
    <name evidence="1" type="ORF">LCGC14_2486920</name>
</gene>
<dbReference type="AlphaFoldDB" id="A0A0F9B5V6"/>
<proteinExistence type="predicted"/>